<reference evidence="1" key="2">
    <citation type="submission" date="2023-01" db="EMBL/GenBank/DDBJ databases">
        <authorList>
            <person name="Sun Q."/>
            <person name="Evtushenko L."/>
        </authorList>
    </citation>
    <scope>NUCLEOTIDE SEQUENCE</scope>
    <source>
        <strain evidence="1">VKM Ac-1246</strain>
    </source>
</reference>
<dbReference type="Gene3D" id="3.40.960.10">
    <property type="entry name" value="VSR Endonuclease"/>
    <property type="match status" value="1"/>
</dbReference>
<keyword evidence="2" id="KW-1185">Reference proteome</keyword>
<evidence type="ECO:0008006" key="3">
    <source>
        <dbReference type="Google" id="ProtNLM"/>
    </source>
</evidence>
<gene>
    <name evidence="1" type="ORF">GCM10017579_06340</name>
</gene>
<protein>
    <recommendedName>
        <fullName evidence="3">AbiEi antitoxin C-terminal domain-containing protein</fullName>
    </recommendedName>
</protein>
<comment type="caution">
    <text evidence="1">The sequence shown here is derived from an EMBL/GenBank/DDBJ whole genome shotgun (WGS) entry which is preliminary data.</text>
</comment>
<dbReference type="EMBL" id="BSEL01000002">
    <property type="protein sequence ID" value="GLJ66598.1"/>
    <property type="molecule type" value="Genomic_DNA"/>
</dbReference>
<accession>A0ABQ5SR17</accession>
<evidence type="ECO:0000313" key="2">
    <source>
        <dbReference type="Proteomes" id="UP001142292"/>
    </source>
</evidence>
<name>A0ABQ5SR17_9ACTN</name>
<proteinExistence type="predicted"/>
<evidence type="ECO:0000313" key="1">
    <source>
        <dbReference type="EMBL" id="GLJ66598.1"/>
    </source>
</evidence>
<reference evidence="1" key="1">
    <citation type="journal article" date="2014" name="Int. J. Syst. Evol. Microbiol.">
        <title>Complete genome of a new Firmicutes species belonging to the dominant human colonic microbiota ('Ruminococcus bicirculans') reveals two chromosomes and a selective capacity to utilize plant glucans.</title>
        <authorList>
            <consortium name="NISC Comparative Sequencing Program"/>
            <person name="Wegmann U."/>
            <person name="Louis P."/>
            <person name="Goesmann A."/>
            <person name="Henrissat B."/>
            <person name="Duncan S.H."/>
            <person name="Flint H.J."/>
        </authorList>
    </citation>
    <scope>NUCLEOTIDE SEQUENCE</scope>
    <source>
        <strain evidence="1">VKM Ac-1246</strain>
    </source>
</reference>
<organism evidence="1 2">
    <name type="scientific">Nocardioides luteus</name>
    <dbReference type="NCBI Taxonomy" id="1844"/>
    <lineage>
        <taxon>Bacteria</taxon>
        <taxon>Bacillati</taxon>
        <taxon>Actinomycetota</taxon>
        <taxon>Actinomycetes</taxon>
        <taxon>Propionibacteriales</taxon>
        <taxon>Nocardioidaceae</taxon>
        <taxon>Nocardioides</taxon>
    </lineage>
</organism>
<dbReference type="SUPFAM" id="SSF52980">
    <property type="entry name" value="Restriction endonuclease-like"/>
    <property type="match status" value="1"/>
</dbReference>
<dbReference type="Proteomes" id="UP001142292">
    <property type="component" value="Unassembled WGS sequence"/>
</dbReference>
<sequence length="317" mass="35261">MIFYGTLGADFPLPVDQPFTHRMARQAGISRRRLGDLLDAGLIRRAVKGVYLPTEVGDSLALRAACLRLVAPPDCVVVDRHAGWLLGADMVLAPGEHISLRPLSLYRPSGHGRLRNDIASSGERDIREDEIVEVGGLRVTSAVRTAWDLGRVPWPDEAIAGISSMHRLGAYDTDEFLDGIERFRGQRWVRTLRVIAPLADGRVESPPEAVLMLRCHQAGFPVVPQVEVVTVQGEFVARLDLGNEELLAAVEYDGAEWHSSSEQQAHDRARREDVREEGWLVEAVTKTDLFTRHGDAEVRIRQLHRKALQRRGGRIAS</sequence>
<dbReference type="InterPro" id="IPR011335">
    <property type="entry name" value="Restrct_endonuc-II-like"/>
</dbReference>